<feature type="region of interest" description="Disordered" evidence="1">
    <location>
        <begin position="1"/>
        <end position="31"/>
    </location>
</feature>
<reference evidence="2" key="1">
    <citation type="submission" date="2014-05" db="EMBL/GenBank/DDBJ databases">
        <title>The transcriptome of the halophilic microalga Tetraselmis sp. GSL018 isolated from the Great Salt Lake, Utah.</title>
        <authorList>
            <person name="Jinkerson R.E."/>
            <person name="D'Adamo S."/>
            <person name="Posewitz M.C."/>
        </authorList>
    </citation>
    <scope>NUCLEOTIDE SEQUENCE</scope>
    <source>
        <strain evidence="2">GSL018</strain>
    </source>
</reference>
<accession>A0A061S9S4</accession>
<gene>
    <name evidence="2" type="ORF">TSPGSL018_6815</name>
</gene>
<dbReference type="EMBL" id="GBEZ01003187">
    <property type="protein sequence ID" value="JAC81932.1"/>
    <property type="molecule type" value="Transcribed_RNA"/>
</dbReference>
<dbReference type="AlphaFoldDB" id="A0A061S9S4"/>
<sequence length="91" mass="9620">QSISAKQSQPAAHSMLVPSPMEKETLDGDQGTRGLGSLCGLASAAPPIYHELHHSWQACSAGGLPKKPDRSQAAWLVTSAVLPRFVFVSQP</sequence>
<evidence type="ECO:0000313" key="2">
    <source>
        <dbReference type="EMBL" id="JAC81932.1"/>
    </source>
</evidence>
<feature type="non-terminal residue" evidence="2">
    <location>
        <position position="1"/>
    </location>
</feature>
<organism evidence="2">
    <name type="scientific">Tetraselmis sp. GSL018</name>
    <dbReference type="NCBI Taxonomy" id="582737"/>
    <lineage>
        <taxon>Eukaryota</taxon>
        <taxon>Viridiplantae</taxon>
        <taxon>Chlorophyta</taxon>
        <taxon>core chlorophytes</taxon>
        <taxon>Chlorodendrophyceae</taxon>
        <taxon>Chlorodendrales</taxon>
        <taxon>Chlorodendraceae</taxon>
        <taxon>Tetraselmis</taxon>
    </lineage>
</organism>
<name>A0A061S9S4_9CHLO</name>
<feature type="compositionally biased region" description="Polar residues" evidence="1">
    <location>
        <begin position="1"/>
        <end position="11"/>
    </location>
</feature>
<proteinExistence type="predicted"/>
<feature type="non-terminal residue" evidence="2">
    <location>
        <position position="91"/>
    </location>
</feature>
<evidence type="ECO:0000256" key="1">
    <source>
        <dbReference type="SAM" id="MobiDB-lite"/>
    </source>
</evidence>
<protein>
    <submittedName>
        <fullName evidence="2">Uncharacterized protein</fullName>
    </submittedName>
</protein>